<feature type="domain" description="HTH luxR-type" evidence="4">
    <location>
        <begin position="802"/>
        <end position="867"/>
    </location>
</feature>
<dbReference type="AlphaFoldDB" id="A0A5B2WIK3"/>
<comment type="caution">
    <text evidence="5">The sequence shown here is derived from an EMBL/GenBank/DDBJ whole genome shotgun (WGS) entry which is preliminary data.</text>
</comment>
<accession>A0A5B2WIK3</accession>
<dbReference type="InterPro" id="IPR011990">
    <property type="entry name" value="TPR-like_helical_dom_sf"/>
</dbReference>
<dbReference type="PRINTS" id="PR00038">
    <property type="entry name" value="HTHLUXR"/>
</dbReference>
<gene>
    <name evidence="5" type="ORF">F0L68_39240</name>
</gene>
<dbReference type="Gene3D" id="1.10.10.10">
    <property type="entry name" value="Winged helix-like DNA-binding domain superfamily/Winged helix DNA-binding domain"/>
    <property type="match status" value="1"/>
</dbReference>
<dbReference type="RefSeq" id="WP_149854998.1">
    <property type="nucleotide sequence ID" value="NZ_VUOB01000093.1"/>
</dbReference>
<dbReference type="EMBL" id="VUOB01000093">
    <property type="protein sequence ID" value="KAA2250179.1"/>
    <property type="molecule type" value="Genomic_DNA"/>
</dbReference>
<dbReference type="PROSITE" id="PS50043">
    <property type="entry name" value="HTH_LUXR_2"/>
    <property type="match status" value="1"/>
</dbReference>
<dbReference type="SUPFAM" id="SSF52540">
    <property type="entry name" value="P-loop containing nucleoside triphosphate hydrolases"/>
    <property type="match status" value="1"/>
</dbReference>
<keyword evidence="1" id="KW-0547">Nucleotide-binding</keyword>
<dbReference type="CDD" id="cd06170">
    <property type="entry name" value="LuxR_C_like"/>
    <property type="match status" value="1"/>
</dbReference>
<keyword evidence="2" id="KW-0067">ATP-binding</keyword>
<dbReference type="GO" id="GO:0006355">
    <property type="term" value="P:regulation of DNA-templated transcription"/>
    <property type="evidence" value="ECO:0007669"/>
    <property type="project" value="InterPro"/>
</dbReference>
<organism evidence="5 6">
    <name type="scientific">Solihabitans fulvus</name>
    <dbReference type="NCBI Taxonomy" id="1892852"/>
    <lineage>
        <taxon>Bacteria</taxon>
        <taxon>Bacillati</taxon>
        <taxon>Actinomycetota</taxon>
        <taxon>Actinomycetes</taxon>
        <taxon>Pseudonocardiales</taxon>
        <taxon>Pseudonocardiaceae</taxon>
        <taxon>Solihabitans</taxon>
    </lineage>
</organism>
<dbReference type="GO" id="GO:0005524">
    <property type="term" value="F:ATP binding"/>
    <property type="evidence" value="ECO:0007669"/>
    <property type="project" value="UniProtKB-KW"/>
</dbReference>
<keyword evidence="6" id="KW-1185">Reference proteome</keyword>
<dbReference type="InterPro" id="IPR027417">
    <property type="entry name" value="P-loop_NTPase"/>
</dbReference>
<dbReference type="InterPro" id="IPR041664">
    <property type="entry name" value="AAA_16"/>
</dbReference>
<dbReference type="SUPFAM" id="SSF46894">
    <property type="entry name" value="C-terminal effector domain of the bipartite response regulators"/>
    <property type="match status" value="1"/>
</dbReference>
<evidence type="ECO:0000259" key="4">
    <source>
        <dbReference type="PROSITE" id="PS50043"/>
    </source>
</evidence>
<dbReference type="Proteomes" id="UP000323454">
    <property type="component" value="Unassembled WGS sequence"/>
</dbReference>
<dbReference type="InterPro" id="IPR016032">
    <property type="entry name" value="Sig_transdc_resp-reg_C-effctor"/>
</dbReference>
<proteinExistence type="predicted"/>
<reference evidence="5 6" key="1">
    <citation type="submission" date="2019-09" db="EMBL/GenBank/DDBJ databases">
        <title>Goodfellowia gen. nov., a new genus of the Pseudonocardineae related to Actinoalloteichus, containing Goodfellowia coeruleoviolacea gen. nov., comb. nov. gen. nov., comb. nov.</title>
        <authorList>
            <person name="Labeda D."/>
        </authorList>
    </citation>
    <scope>NUCLEOTIDE SEQUENCE [LARGE SCALE GENOMIC DNA]</scope>
    <source>
        <strain evidence="5 6">AN110305</strain>
    </source>
</reference>
<dbReference type="Pfam" id="PF13191">
    <property type="entry name" value="AAA_16"/>
    <property type="match status" value="1"/>
</dbReference>
<dbReference type="InterPro" id="IPR036388">
    <property type="entry name" value="WH-like_DNA-bd_sf"/>
</dbReference>
<dbReference type="GO" id="GO:0004016">
    <property type="term" value="F:adenylate cyclase activity"/>
    <property type="evidence" value="ECO:0007669"/>
    <property type="project" value="TreeGrafter"/>
</dbReference>
<feature type="compositionally biased region" description="Low complexity" evidence="3">
    <location>
        <begin position="389"/>
        <end position="401"/>
    </location>
</feature>
<feature type="region of interest" description="Disordered" evidence="3">
    <location>
        <begin position="376"/>
        <end position="401"/>
    </location>
</feature>
<dbReference type="SMART" id="SM00421">
    <property type="entry name" value="HTH_LUXR"/>
    <property type="match status" value="1"/>
</dbReference>
<evidence type="ECO:0000256" key="3">
    <source>
        <dbReference type="SAM" id="MobiDB-lite"/>
    </source>
</evidence>
<dbReference type="GO" id="GO:0003677">
    <property type="term" value="F:DNA binding"/>
    <property type="evidence" value="ECO:0007669"/>
    <property type="project" value="InterPro"/>
</dbReference>
<dbReference type="OrthoDB" id="3656034at2"/>
<evidence type="ECO:0000313" key="5">
    <source>
        <dbReference type="EMBL" id="KAA2250179.1"/>
    </source>
</evidence>
<evidence type="ECO:0000256" key="2">
    <source>
        <dbReference type="ARBA" id="ARBA00022840"/>
    </source>
</evidence>
<sequence length="872" mass="91434">MIHGRQTELAELRRLVHAVRNGSGGALVLRGDAGFGKSTLLDTVAAEADGLTVLRTAAIEAEQDLPYAALHLLLGGFDDFTALPDAQAGALRVALGHADGEVPDRFLAGLAVLNLLASAGPLVCLVDDAHWLDRTSAEALLFAARRLGAEPVLMVFAARDGFDAGGLPELAVPGLDRATSATLLAERAPGLGAAARERIVAESEGNPLALLELNTADTRMPAFGPLPVGERVLAEYRSRIARLPERTRLVLTVAAAGSGDLGCVVLAGEVLGFGLDDLDDAVRSGLVRIVGDGVVFRHPLARSAVYQEASLSMRVAAHRALAESTQDRHARVRHRAAAALAPDETIAAELAAVAADSWDRGAFASSATAFEQAAALSTEPDSRADRLTRAASASSRAGQPARAAELATRAASSTTDPANLVSLAGVLAMAEYEQGTQANGTQMLLDTAPLAPPDRRAAMLAIAASQAWFIGDLPPVRRAADLMAELAVPNSARALAALADGAYAEAFPTLAEVVAAARATRHEIPELRLHAINVALLTVDDEAALDLAATEVALARADGVIGALPSVLFMLAQAQVRSGLHREAVESATEAMEIARSTGMGHRVALVSSVLGRIAAIEGDEERCLELIATASRVATGSSASLHGLLDLGLGRYEAAVRRFEEAEAGPYRYTSAVMVGVPDRVEAAVRAGLPHAEPLARFTAWAEASGRPWARAVALRCKGIASDQEEPFARAVEIGGGRPFERARTELAYGEWLRRHRRRTDARPLLRSALAVFERLKAAPWADRARAELRATGEAAVPARGPDVLDSLTPQELQIVRLAAAGVSNRDIAAQLFLSARTVEYHLYKAYPKLGVGSRHELPSVVAASGLAASA</sequence>
<evidence type="ECO:0000313" key="6">
    <source>
        <dbReference type="Proteomes" id="UP000323454"/>
    </source>
</evidence>
<dbReference type="Pfam" id="PF00196">
    <property type="entry name" value="GerE"/>
    <property type="match status" value="1"/>
</dbReference>
<dbReference type="PANTHER" id="PTHR16305">
    <property type="entry name" value="TESTICULAR SOLUBLE ADENYLYL CYCLASE"/>
    <property type="match status" value="1"/>
</dbReference>
<dbReference type="PANTHER" id="PTHR16305:SF35">
    <property type="entry name" value="TRANSCRIPTIONAL ACTIVATOR DOMAIN"/>
    <property type="match status" value="1"/>
</dbReference>
<evidence type="ECO:0000256" key="1">
    <source>
        <dbReference type="ARBA" id="ARBA00022741"/>
    </source>
</evidence>
<dbReference type="SUPFAM" id="SSF48452">
    <property type="entry name" value="TPR-like"/>
    <property type="match status" value="1"/>
</dbReference>
<dbReference type="GO" id="GO:0005737">
    <property type="term" value="C:cytoplasm"/>
    <property type="evidence" value="ECO:0007669"/>
    <property type="project" value="TreeGrafter"/>
</dbReference>
<name>A0A5B2WIK3_9PSEU</name>
<reference evidence="5 6" key="2">
    <citation type="submission" date="2019-09" db="EMBL/GenBank/DDBJ databases">
        <authorList>
            <person name="Jin C."/>
        </authorList>
    </citation>
    <scope>NUCLEOTIDE SEQUENCE [LARGE SCALE GENOMIC DNA]</scope>
    <source>
        <strain evidence="5 6">AN110305</strain>
    </source>
</reference>
<dbReference type="InterPro" id="IPR000792">
    <property type="entry name" value="Tscrpt_reg_LuxR_C"/>
</dbReference>
<protein>
    <submittedName>
        <fullName evidence="5">Helix-turn-helix domain-containing protein</fullName>
    </submittedName>
</protein>